<gene>
    <name evidence="1" type="ORF">GGQ57_000608</name>
</gene>
<dbReference type="EMBL" id="JACHOC010000001">
    <property type="protein sequence ID" value="MBB4620734.1"/>
    <property type="molecule type" value="Genomic_DNA"/>
</dbReference>
<dbReference type="RefSeq" id="WP_229800980.1">
    <property type="nucleotide sequence ID" value="NZ_BMPB01000004.1"/>
</dbReference>
<proteinExistence type="predicted"/>
<keyword evidence="2" id="KW-1185">Reference proteome</keyword>
<accession>A0ABR6KH86</accession>
<organism evidence="1 2">
    <name type="scientific">Parabacteroides faecis</name>
    <dbReference type="NCBI Taxonomy" id="1217282"/>
    <lineage>
        <taxon>Bacteria</taxon>
        <taxon>Pseudomonadati</taxon>
        <taxon>Bacteroidota</taxon>
        <taxon>Bacteroidia</taxon>
        <taxon>Bacteroidales</taxon>
        <taxon>Tannerellaceae</taxon>
        <taxon>Parabacteroides</taxon>
    </lineage>
</organism>
<dbReference type="Proteomes" id="UP000533637">
    <property type="component" value="Unassembled WGS sequence"/>
</dbReference>
<sequence>MVAIHLYKQYGDKVYFYNQNIEVDFIIPEIETAYQVSYSLQDEATYQQEVEGLIKLNNVYPLKRMYIITKDEERTITHENGTTIHVIPIWKWLLLP</sequence>
<protein>
    <submittedName>
        <fullName evidence="1">AAA+ superfamily ATPase</fullName>
    </submittedName>
</protein>
<name>A0ABR6KH86_9BACT</name>
<dbReference type="PANTHER" id="PTHR33295:SF18">
    <property type="entry name" value="AAA+ ATPASE DOMAIN-CONTAINING PROTEIN"/>
    <property type="match status" value="1"/>
</dbReference>
<evidence type="ECO:0000313" key="1">
    <source>
        <dbReference type="EMBL" id="MBB4620734.1"/>
    </source>
</evidence>
<evidence type="ECO:0000313" key="2">
    <source>
        <dbReference type="Proteomes" id="UP000533637"/>
    </source>
</evidence>
<dbReference type="PANTHER" id="PTHR33295">
    <property type="entry name" value="ATPASE"/>
    <property type="match status" value="1"/>
</dbReference>
<comment type="caution">
    <text evidence="1">The sequence shown here is derived from an EMBL/GenBank/DDBJ whole genome shotgun (WGS) entry which is preliminary data.</text>
</comment>
<reference evidence="1 2" key="1">
    <citation type="submission" date="2020-08" db="EMBL/GenBank/DDBJ databases">
        <title>Genomic Encyclopedia of Type Strains, Phase IV (KMG-IV): sequencing the most valuable type-strain genomes for metagenomic binning, comparative biology and taxonomic classification.</title>
        <authorList>
            <person name="Goeker M."/>
        </authorList>
    </citation>
    <scope>NUCLEOTIDE SEQUENCE [LARGE SCALE GENOMIC DNA]</scope>
    <source>
        <strain evidence="1 2">DSM 102983</strain>
    </source>
</reference>